<protein>
    <submittedName>
        <fullName evidence="2">Uncharacterized protein</fullName>
    </submittedName>
</protein>
<feature type="compositionally biased region" description="Polar residues" evidence="1">
    <location>
        <begin position="53"/>
        <end position="71"/>
    </location>
</feature>
<name>A0A1C3NV63_9ACTN</name>
<sequence>MIAAARICGGMDGRPFPDGYMSVNITAGNRAPRCSARNANTLPAGINSRHVSHTSGPTVSPTHSPITTTQV</sequence>
<keyword evidence="3" id="KW-1185">Reference proteome</keyword>
<evidence type="ECO:0000256" key="1">
    <source>
        <dbReference type="SAM" id="MobiDB-lite"/>
    </source>
</evidence>
<feature type="region of interest" description="Disordered" evidence="1">
    <location>
        <begin position="36"/>
        <end position="71"/>
    </location>
</feature>
<gene>
    <name evidence="2" type="ORF">FDG2_1266</name>
</gene>
<organism evidence="2 3">
    <name type="scientific">Candidatus Protofrankia californiensis</name>
    <dbReference type="NCBI Taxonomy" id="1839754"/>
    <lineage>
        <taxon>Bacteria</taxon>
        <taxon>Bacillati</taxon>
        <taxon>Actinomycetota</taxon>
        <taxon>Actinomycetes</taxon>
        <taxon>Frankiales</taxon>
        <taxon>Frankiaceae</taxon>
        <taxon>Protofrankia</taxon>
    </lineage>
</organism>
<accession>A0A1C3NV63</accession>
<dbReference type="EMBL" id="FLUV01000534">
    <property type="protein sequence ID" value="SBW19352.1"/>
    <property type="molecule type" value="Genomic_DNA"/>
</dbReference>
<evidence type="ECO:0000313" key="3">
    <source>
        <dbReference type="Proteomes" id="UP000199013"/>
    </source>
</evidence>
<evidence type="ECO:0000313" key="2">
    <source>
        <dbReference type="EMBL" id="SBW19352.1"/>
    </source>
</evidence>
<reference evidence="3" key="1">
    <citation type="submission" date="2016-02" db="EMBL/GenBank/DDBJ databases">
        <authorList>
            <person name="Wibberg D."/>
        </authorList>
    </citation>
    <scope>NUCLEOTIDE SEQUENCE [LARGE SCALE GENOMIC DNA]</scope>
</reference>
<dbReference type="AlphaFoldDB" id="A0A1C3NV63"/>
<dbReference type="Proteomes" id="UP000199013">
    <property type="component" value="Unassembled WGS sequence"/>
</dbReference>
<proteinExistence type="predicted"/>